<dbReference type="InterPro" id="IPR011006">
    <property type="entry name" value="CheY-like_superfamily"/>
</dbReference>
<dbReference type="PANTHER" id="PTHR44688">
    <property type="entry name" value="DNA-BINDING TRANSCRIPTIONAL ACTIVATOR DEVR_DOSR"/>
    <property type="match status" value="1"/>
</dbReference>
<protein>
    <submittedName>
        <fullName evidence="7">Response regulator transcription factor</fullName>
    </submittedName>
</protein>
<sequence>MTDEAQDRPAPIRVALSNDYEIALLGLAQMLARHPDQVQVVDLTTLTTMPREADVILFDTFGRLPDGDQKLRKVVAENTGKVVVYSWEEYPEEAALQHGAVGYLHKGLNAAQLVAAIVALHDGNPPRDADGDDDPVLTWPGQALGLSQRESEMLSFITRGLTNEEIARRSYLSINTVKTYIRTAYRKIHVSSRSQAVAWGYRNGFDSTDDTGV</sequence>
<evidence type="ECO:0000256" key="2">
    <source>
        <dbReference type="ARBA" id="ARBA00023125"/>
    </source>
</evidence>
<comment type="caution">
    <text evidence="7">The sequence shown here is derived from an EMBL/GenBank/DDBJ whole genome shotgun (WGS) entry which is preliminary data.</text>
</comment>
<evidence type="ECO:0000256" key="1">
    <source>
        <dbReference type="ARBA" id="ARBA00023015"/>
    </source>
</evidence>
<dbReference type="InterPro" id="IPR001789">
    <property type="entry name" value="Sig_transdc_resp-reg_receiver"/>
</dbReference>
<dbReference type="PRINTS" id="PR00038">
    <property type="entry name" value="HTHLUXR"/>
</dbReference>
<dbReference type="EMBL" id="BAABKN010000011">
    <property type="protein sequence ID" value="GAA4734048.1"/>
    <property type="molecule type" value="Genomic_DNA"/>
</dbReference>
<dbReference type="Gene3D" id="3.40.50.2300">
    <property type="match status" value="1"/>
</dbReference>
<evidence type="ECO:0000256" key="3">
    <source>
        <dbReference type="ARBA" id="ARBA00023163"/>
    </source>
</evidence>
<evidence type="ECO:0000259" key="6">
    <source>
        <dbReference type="PROSITE" id="PS50110"/>
    </source>
</evidence>
<gene>
    <name evidence="7" type="ORF">GCM10023350_17050</name>
</gene>
<name>A0ABP8YN90_9ACTN</name>
<dbReference type="SMART" id="SM00421">
    <property type="entry name" value="HTH_LUXR"/>
    <property type="match status" value="1"/>
</dbReference>
<dbReference type="CDD" id="cd06170">
    <property type="entry name" value="LuxR_C_like"/>
    <property type="match status" value="1"/>
</dbReference>
<dbReference type="Gene3D" id="1.10.10.10">
    <property type="entry name" value="Winged helix-like DNA-binding domain superfamily/Winged helix DNA-binding domain"/>
    <property type="match status" value="1"/>
</dbReference>
<evidence type="ECO:0000256" key="4">
    <source>
        <dbReference type="PROSITE-ProRule" id="PRU00169"/>
    </source>
</evidence>
<proteinExistence type="predicted"/>
<dbReference type="SUPFAM" id="SSF46894">
    <property type="entry name" value="C-terminal effector domain of the bipartite response regulators"/>
    <property type="match status" value="1"/>
</dbReference>
<dbReference type="PROSITE" id="PS50110">
    <property type="entry name" value="RESPONSE_REGULATORY"/>
    <property type="match status" value="1"/>
</dbReference>
<dbReference type="InterPro" id="IPR000792">
    <property type="entry name" value="Tscrpt_reg_LuxR_C"/>
</dbReference>
<feature type="domain" description="Response regulatory" evidence="6">
    <location>
        <begin position="13"/>
        <end position="121"/>
    </location>
</feature>
<dbReference type="Proteomes" id="UP001499882">
    <property type="component" value="Unassembled WGS sequence"/>
</dbReference>
<dbReference type="RefSeq" id="WP_345526333.1">
    <property type="nucleotide sequence ID" value="NZ_BAABKN010000011.1"/>
</dbReference>
<keyword evidence="8" id="KW-1185">Reference proteome</keyword>
<keyword evidence="2" id="KW-0238">DNA-binding</keyword>
<evidence type="ECO:0000313" key="7">
    <source>
        <dbReference type="EMBL" id="GAA4734048.1"/>
    </source>
</evidence>
<reference evidence="8" key="1">
    <citation type="journal article" date="2019" name="Int. J. Syst. Evol. Microbiol.">
        <title>The Global Catalogue of Microorganisms (GCM) 10K type strain sequencing project: providing services to taxonomists for standard genome sequencing and annotation.</title>
        <authorList>
            <consortium name="The Broad Institute Genomics Platform"/>
            <consortium name="The Broad Institute Genome Sequencing Center for Infectious Disease"/>
            <person name="Wu L."/>
            <person name="Ma J."/>
        </authorList>
    </citation>
    <scope>NUCLEOTIDE SEQUENCE [LARGE SCALE GENOMIC DNA]</scope>
    <source>
        <strain evidence="8">JCM 18532</strain>
    </source>
</reference>
<accession>A0ABP8YN90</accession>
<feature type="domain" description="HTH luxR-type" evidence="5">
    <location>
        <begin position="140"/>
        <end position="204"/>
    </location>
</feature>
<organism evidence="7 8">
    <name type="scientific">Nocardioides endophyticus</name>
    <dbReference type="NCBI Taxonomy" id="1353775"/>
    <lineage>
        <taxon>Bacteria</taxon>
        <taxon>Bacillati</taxon>
        <taxon>Actinomycetota</taxon>
        <taxon>Actinomycetes</taxon>
        <taxon>Propionibacteriales</taxon>
        <taxon>Nocardioidaceae</taxon>
        <taxon>Nocardioides</taxon>
    </lineage>
</organism>
<dbReference type="SUPFAM" id="SSF52172">
    <property type="entry name" value="CheY-like"/>
    <property type="match status" value="1"/>
</dbReference>
<dbReference type="PROSITE" id="PS50043">
    <property type="entry name" value="HTH_LUXR_2"/>
    <property type="match status" value="1"/>
</dbReference>
<dbReference type="InterPro" id="IPR036388">
    <property type="entry name" value="WH-like_DNA-bd_sf"/>
</dbReference>
<dbReference type="Pfam" id="PF00196">
    <property type="entry name" value="GerE"/>
    <property type="match status" value="1"/>
</dbReference>
<keyword evidence="1" id="KW-0805">Transcription regulation</keyword>
<evidence type="ECO:0000313" key="8">
    <source>
        <dbReference type="Proteomes" id="UP001499882"/>
    </source>
</evidence>
<keyword evidence="4" id="KW-0597">Phosphoprotein</keyword>
<feature type="modified residue" description="4-aspartylphosphate" evidence="4">
    <location>
        <position position="59"/>
    </location>
</feature>
<evidence type="ECO:0000259" key="5">
    <source>
        <dbReference type="PROSITE" id="PS50043"/>
    </source>
</evidence>
<dbReference type="InterPro" id="IPR016032">
    <property type="entry name" value="Sig_transdc_resp-reg_C-effctor"/>
</dbReference>
<keyword evidence="3" id="KW-0804">Transcription</keyword>
<dbReference type="PANTHER" id="PTHR44688:SF16">
    <property type="entry name" value="DNA-BINDING TRANSCRIPTIONAL ACTIVATOR DEVR_DOSR"/>
    <property type="match status" value="1"/>
</dbReference>